<accession>A0A3D9UMG4</accession>
<comment type="caution">
    <text evidence="4">The sequence shown here is derived from an EMBL/GenBank/DDBJ whole genome shotgun (WGS) entry which is preliminary data.</text>
</comment>
<dbReference type="EMBL" id="QTUA01000001">
    <property type="protein sequence ID" value="REF30476.1"/>
    <property type="molecule type" value="Genomic_DNA"/>
</dbReference>
<dbReference type="RefSeq" id="WP_245950084.1">
    <property type="nucleotide sequence ID" value="NZ_QTUA01000001.1"/>
</dbReference>
<keyword evidence="2" id="KW-0413">Isomerase</keyword>
<feature type="region of interest" description="Disordered" evidence="3">
    <location>
        <begin position="137"/>
        <end position="157"/>
    </location>
</feature>
<comment type="similarity">
    <text evidence="1">Belongs to the aspartate/glutamate racemases family.</text>
</comment>
<dbReference type="InterPro" id="IPR001920">
    <property type="entry name" value="Asp/Glu_race"/>
</dbReference>
<dbReference type="InterPro" id="IPR015942">
    <property type="entry name" value="Asp/Glu/hydantoin_racemase"/>
</dbReference>
<dbReference type="Pfam" id="PF01177">
    <property type="entry name" value="Asp_Glu_race"/>
    <property type="match status" value="1"/>
</dbReference>
<evidence type="ECO:0000313" key="4">
    <source>
        <dbReference type="EMBL" id="REF30476.1"/>
    </source>
</evidence>
<name>A0A3D9UMG4_9MICO</name>
<feature type="region of interest" description="Disordered" evidence="3">
    <location>
        <begin position="1"/>
        <end position="27"/>
    </location>
</feature>
<dbReference type="Gene3D" id="3.40.50.1860">
    <property type="match status" value="2"/>
</dbReference>
<dbReference type="InterPro" id="IPR004380">
    <property type="entry name" value="Asp_race"/>
</dbReference>
<feature type="compositionally biased region" description="Polar residues" evidence="3">
    <location>
        <begin position="1"/>
        <end position="12"/>
    </location>
</feature>
<feature type="compositionally biased region" description="Basic and acidic residues" evidence="3">
    <location>
        <begin position="137"/>
        <end position="154"/>
    </location>
</feature>
<dbReference type="AlphaFoldDB" id="A0A3D9UMG4"/>
<protein>
    <submittedName>
        <fullName evidence="4">Aspartate racemase</fullName>
    </submittedName>
</protein>
<keyword evidence="5" id="KW-1185">Reference proteome</keyword>
<reference evidence="4 5" key="1">
    <citation type="submission" date="2018-08" db="EMBL/GenBank/DDBJ databases">
        <title>Sequencing the genomes of 1000 actinobacteria strains.</title>
        <authorList>
            <person name="Klenk H.-P."/>
        </authorList>
    </citation>
    <scope>NUCLEOTIDE SEQUENCE [LARGE SCALE GENOMIC DNA]</scope>
    <source>
        <strain evidence="4 5">DSM 22967</strain>
    </source>
</reference>
<dbReference type="PANTHER" id="PTHR21198:SF7">
    <property type="entry name" value="ASPARTATE-GLUTAMATE RACEMASE FAMILY"/>
    <property type="match status" value="1"/>
</dbReference>
<dbReference type="Proteomes" id="UP000256253">
    <property type="component" value="Unassembled WGS sequence"/>
</dbReference>
<evidence type="ECO:0000256" key="1">
    <source>
        <dbReference type="ARBA" id="ARBA00007847"/>
    </source>
</evidence>
<dbReference type="SUPFAM" id="SSF53681">
    <property type="entry name" value="Aspartate/glutamate racemase"/>
    <property type="match status" value="2"/>
</dbReference>
<gene>
    <name evidence="4" type="ORF">DFJ65_1484</name>
</gene>
<dbReference type="NCBIfam" id="TIGR00035">
    <property type="entry name" value="asp_race"/>
    <property type="match status" value="1"/>
</dbReference>
<evidence type="ECO:0000256" key="2">
    <source>
        <dbReference type="ARBA" id="ARBA00023235"/>
    </source>
</evidence>
<evidence type="ECO:0000256" key="3">
    <source>
        <dbReference type="SAM" id="MobiDB-lite"/>
    </source>
</evidence>
<dbReference type="PANTHER" id="PTHR21198">
    <property type="entry name" value="GLUTAMATE RACEMASE"/>
    <property type="match status" value="1"/>
</dbReference>
<proteinExistence type="inferred from homology"/>
<dbReference type="GO" id="GO:0047661">
    <property type="term" value="F:amino-acid racemase activity"/>
    <property type="evidence" value="ECO:0007669"/>
    <property type="project" value="InterPro"/>
</dbReference>
<organism evidence="4 5">
    <name type="scientific">Calidifontibacter indicus</name>
    <dbReference type="NCBI Taxonomy" id="419650"/>
    <lineage>
        <taxon>Bacteria</taxon>
        <taxon>Bacillati</taxon>
        <taxon>Actinomycetota</taxon>
        <taxon>Actinomycetes</taxon>
        <taxon>Micrococcales</taxon>
        <taxon>Dermacoccaceae</taxon>
        <taxon>Calidifontibacter</taxon>
    </lineage>
</organism>
<sequence>MNSEQAQDNSPLPVNEDASWPGPTVGVIGGNGPAATALFQDVLVRLTPAATDQEHLDLVVLVHSSQPDRTARILSDDAPDPGPVLARDAARLDAIGTDFTVIPCNTAYHFLPTIAAATSQPILSIVEETAKAAVERAAERADERAGDGSSDRSPRIGLLATNGTRAAKVYERVLDSLGAQTIYPDDADQQLTMSVIYDGVKAGGPIDLAGLEAVISRLAQQSDVVVLGCTELSVIHAQQGWSNRPELVDSIESLARAAILRAGKQPR</sequence>
<evidence type="ECO:0000313" key="5">
    <source>
        <dbReference type="Proteomes" id="UP000256253"/>
    </source>
</evidence>